<evidence type="ECO:0000256" key="6">
    <source>
        <dbReference type="RuleBase" id="RU362132"/>
    </source>
</evidence>
<evidence type="ECO:0000256" key="5">
    <source>
        <dbReference type="ARBA" id="ARBA00023052"/>
    </source>
</evidence>
<dbReference type="GO" id="GO:0009099">
    <property type="term" value="P:L-valine biosynthetic process"/>
    <property type="evidence" value="ECO:0007669"/>
    <property type="project" value="TreeGrafter"/>
</dbReference>
<dbReference type="Pfam" id="PF02775">
    <property type="entry name" value="TPP_enzyme_C"/>
    <property type="match status" value="1"/>
</dbReference>
<accession>A0A853FGF4</accession>
<keyword evidence="11" id="KW-1185">Reference proteome</keyword>
<feature type="domain" description="Thiamine pyrophosphate enzyme central" evidence="7">
    <location>
        <begin position="199"/>
        <end position="335"/>
    </location>
</feature>
<comment type="cofactor">
    <cofactor evidence="2">
        <name>thiamine diphosphate</name>
        <dbReference type="ChEBI" id="CHEBI:58937"/>
    </cofactor>
</comment>
<comment type="cofactor">
    <cofactor evidence="1">
        <name>Mg(2+)</name>
        <dbReference type="ChEBI" id="CHEBI:18420"/>
    </cofactor>
</comment>
<dbReference type="Pfam" id="PF02776">
    <property type="entry name" value="TPP_enzyme_N"/>
    <property type="match status" value="1"/>
</dbReference>
<evidence type="ECO:0000259" key="8">
    <source>
        <dbReference type="Pfam" id="PF02775"/>
    </source>
</evidence>
<dbReference type="InterPro" id="IPR045229">
    <property type="entry name" value="TPP_enz"/>
</dbReference>
<evidence type="ECO:0000313" key="10">
    <source>
        <dbReference type="EMBL" id="NYT38732.1"/>
    </source>
</evidence>
<keyword evidence="4" id="KW-0479">Metal-binding</keyword>
<evidence type="ECO:0000256" key="1">
    <source>
        <dbReference type="ARBA" id="ARBA00001946"/>
    </source>
</evidence>
<dbReference type="GO" id="GO:0003984">
    <property type="term" value="F:acetolactate synthase activity"/>
    <property type="evidence" value="ECO:0007669"/>
    <property type="project" value="TreeGrafter"/>
</dbReference>
<dbReference type="CDD" id="cd07035">
    <property type="entry name" value="TPP_PYR_POX_like"/>
    <property type="match status" value="1"/>
</dbReference>
<dbReference type="Gene3D" id="3.40.50.970">
    <property type="match status" value="2"/>
</dbReference>
<keyword evidence="5 6" id="KW-0786">Thiamine pyrophosphate</keyword>
<evidence type="ECO:0000256" key="3">
    <source>
        <dbReference type="ARBA" id="ARBA00007812"/>
    </source>
</evidence>
<dbReference type="AlphaFoldDB" id="A0A853FGF4"/>
<dbReference type="GO" id="GO:0050660">
    <property type="term" value="F:flavin adenine dinucleotide binding"/>
    <property type="evidence" value="ECO:0007669"/>
    <property type="project" value="TreeGrafter"/>
</dbReference>
<dbReference type="PANTHER" id="PTHR18968">
    <property type="entry name" value="THIAMINE PYROPHOSPHATE ENZYMES"/>
    <property type="match status" value="1"/>
</dbReference>
<feature type="domain" description="Thiamine pyrophosphate enzyme N-terminal TPP-binding" evidence="9">
    <location>
        <begin position="9"/>
        <end position="120"/>
    </location>
</feature>
<proteinExistence type="inferred from homology"/>
<dbReference type="SUPFAM" id="SSF52467">
    <property type="entry name" value="DHS-like NAD/FAD-binding domain"/>
    <property type="match status" value="1"/>
</dbReference>
<dbReference type="InterPro" id="IPR029035">
    <property type="entry name" value="DHS-like_NAD/FAD-binding_dom"/>
</dbReference>
<gene>
    <name evidence="10" type="ORF">H0A68_17775</name>
</gene>
<sequence>MSRHSRVRGGWLVAQTLATKKTEVVFTMSGGFINPVIEGLVQHGVRVVNAPDERIAGHLADGWARSSRAPAVCLAGPEGMGNAVPAMLEAFGQHSPVLFITGSSTIKRMGQGGFKEIDHVRVADPLTKYSVLVTDGNRIPEFINKAYEICGSGNPGPVHISIPTDLLYSSFDNPNKRLDRPFSLTAQPEHLAWPDPGEINTLFDKLEKAKRPVVIAGNGVWWGRAETELARFASRYDVPVLIVPYHQALFEGQLPYYFGLADIHQYPPAEAMLRDADLILSIGCRLDNMLNFGNPPLVPKTAELICVNGSITEVADNHAADVNLLGHPRIVLSKLAEAKEGSEPVTREWLKTCRQDRSRWIGELQELIRKESDSRPMHPLALSVEVINAIGSNDFLVIDGGDTHYWAEMALNIAAFNGKPIRGVFHPGPNSLIGCGISFGMALKLMHPTSNVVVLSGDGAFLSGGFGIELAFNENVPITVVIDNNRGLSSIEQQQRRIWDSGEPCGTAFRDVPFDGLFKGLGGHGITIDEPSEIAHAIREAIASNLPACVNVRTKGVISPLVEALTDRRAKSSIE</sequence>
<evidence type="ECO:0000313" key="11">
    <source>
        <dbReference type="Proteomes" id="UP000580517"/>
    </source>
</evidence>
<evidence type="ECO:0000256" key="2">
    <source>
        <dbReference type="ARBA" id="ARBA00001964"/>
    </source>
</evidence>
<dbReference type="Proteomes" id="UP000580517">
    <property type="component" value="Unassembled WGS sequence"/>
</dbReference>
<organism evidence="10 11">
    <name type="scientific">Allopusillimonas soli</name>
    <dbReference type="NCBI Taxonomy" id="659016"/>
    <lineage>
        <taxon>Bacteria</taxon>
        <taxon>Pseudomonadati</taxon>
        <taxon>Pseudomonadota</taxon>
        <taxon>Betaproteobacteria</taxon>
        <taxon>Burkholderiales</taxon>
        <taxon>Alcaligenaceae</taxon>
        <taxon>Allopusillimonas</taxon>
    </lineage>
</organism>
<dbReference type="PROSITE" id="PS00187">
    <property type="entry name" value="TPP_ENZYMES"/>
    <property type="match status" value="1"/>
</dbReference>
<reference evidence="10 11" key="1">
    <citation type="submission" date="2020-07" db="EMBL/GenBank/DDBJ databases">
        <title>Taxonomic revisions and descriptions of new bacterial species based on genomic comparisons in the high-G+C-content subgroup of the family Alcaligenaceae.</title>
        <authorList>
            <person name="Szabo A."/>
            <person name="Felfoldi T."/>
        </authorList>
    </citation>
    <scope>NUCLEOTIDE SEQUENCE [LARGE SCALE GENOMIC DNA]</scope>
    <source>
        <strain evidence="10 11">DSM 25264</strain>
    </source>
</reference>
<evidence type="ECO:0000259" key="9">
    <source>
        <dbReference type="Pfam" id="PF02776"/>
    </source>
</evidence>
<dbReference type="InterPro" id="IPR000399">
    <property type="entry name" value="TPP-bd_CS"/>
</dbReference>
<dbReference type="InterPro" id="IPR011766">
    <property type="entry name" value="TPP_enzyme_TPP-bd"/>
</dbReference>
<dbReference type="InterPro" id="IPR012000">
    <property type="entry name" value="Thiamin_PyroP_enz_cen_dom"/>
</dbReference>
<name>A0A853FGF4_9BURK</name>
<dbReference type="InterPro" id="IPR012001">
    <property type="entry name" value="Thiamin_PyroP_enz_TPP-bd_dom"/>
</dbReference>
<comment type="similarity">
    <text evidence="3 6">Belongs to the TPP enzyme family.</text>
</comment>
<evidence type="ECO:0000259" key="7">
    <source>
        <dbReference type="Pfam" id="PF00205"/>
    </source>
</evidence>
<dbReference type="GO" id="GO:0000287">
    <property type="term" value="F:magnesium ion binding"/>
    <property type="evidence" value="ECO:0007669"/>
    <property type="project" value="InterPro"/>
</dbReference>
<dbReference type="GO" id="GO:0030976">
    <property type="term" value="F:thiamine pyrophosphate binding"/>
    <property type="evidence" value="ECO:0007669"/>
    <property type="project" value="InterPro"/>
</dbReference>
<protein>
    <submittedName>
        <fullName evidence="10">Thiamine pyrophosphate-binding protein</fullName>
    </submittedName>
</protein>
<comment type="caution">
    <text evidence="10">The sequence shown here is derived from an EMBL/GenBank/DDBJ whole genome shotgun (WGS) entry which is preliminary data.</text>
</comment>
<dbReference type="Gene3D" id="3.40.50.1220">
    <property type="entry name" value="TPP-binding domain"/>
    <property type="match status" value="1"/>
</dbReference>
<dbReference type="SUPFAM" id="SSF52518">
    <property type="entry name" value="Thiamin diphosphate-binding fold (THDP-binding)"/>
    <property type="match status" value="2"/>
</dbReference>
<evidence type="ECO:0000256" key="4">
    <source>
        <dbReference type="ARBA" id="ARBA00022723"/>
    </source>
</evidence>
<dbReference type="EMBL" id="JACCEW010000006">
    <property type="protein sequence ID" value="NYT38732.1"/>
    <property type="molecule type" value="Genomic_DNA"/>
</dbReference>
<dbReference type="GO" id="GO:0005948">
    <property type="term" value="C:acetolactate synthase complex"/>
    <property type="evidence" value="ECO:0007669"/>
    <property type="project" value="TreeGrafter"/>
</dbReference>
<dbReference type="GO" id="GO:0009097">
    <property type="term" value="P:isoleucine biosynthetic process"/>
    <property type="evidence" value="ECO:0007669"/>
    <property type="project" value="TreeGrafter"/>
</dbReference>
<dbReference type="Pfam" id="PF00205">
    <property type="entry name" value="TPP_enzyme_M"/>
    <property type="match status" value="1"/>
</dbReference>
<dbReference type="PANTHER" id="PTHR18968:SF166">
    <property type="entry name" value="2-HYDROXYACYL-COA LYASE 2"/>
    <property type="match status" value="1"/>
</dbReference>
<dbReference type="OrthoDB" id="2254214at2"/>
<feature type="domain" description="Thiamine pyrophosphate enzyme TPP-binding" evidence="8">
    <location>
        <begin position="417"/>
        <end position="552"/>
    </location>
</feature>
<dbReference type="InterPro" id="IPR029061">
    <property type="entry name" value="THDP-binding"/>
</dbReference>